<dbReference type="Gene3D" id="3.40.50.10490">
    <property type="entry name" value="Glucose-6-phosphate isomerase like protein, domain 1"/>
    <property type="match status" value="1"/>
</dbReference>
<dbReference type="Gene3D" id="1.10.10.10">
    <property type="entry name" value="Winged helix-like DNA-binding domain superfamily/Winged helix DNA-binding domain"/>
    <property type="match status" value="1"/>
</dbReference>
<dbReference type="EMBL" id="CP045809">
    <property type="protein sequence ID" value="QHN34671.1"/>
    <property type="molecule type" value="Genomic_DNA"/>
</dbReference>
<evidence type="ECO:0000256" key="1">
    <source>
        <dbReference type="SAM" id="MobiDB-lite"/>
    </source>
</evidence>
<dbReference type="Proteomes" id="UP001059836">
    <property type="component" value="Chromosome"/>
</dbReference>
<dbReference type="SUPFAM" id="SSF53697">
    <property type="entry name" value="SIS domain"/>
    <property type="match status" value="1"/>
</dbReference>
<feature type="compositionally biased region" description="Polar residues" evidence="1">
    <location>
        <begin position="274"/>
        <end position="284"/>
    </location>
</feature>
<dbReference type="PANTHER" id="PTHR30514">
    <property type="entry name" value="GLUCOKINASE"/>
    <property type="match status" value="1"/>
</dbReference>
<reference evidence="3" key="1">
    <citation type="journal article" date="2021" name="Nat. Microbiol.">
        <title>Cocultivation of an ultrasmall environmental parasitic bacterium with lytic ability against bacteria associated with wastewater foams.</title>
        <authorList>
            <person name="Batinovic S."/>
            <person name="Rose J.J.A."/>
            <person name="Ratcliffe J."/>
            <person name="Seviour R.J."/>
            <person name="Petrovski S."/>
        </authorList>
    </citation>
    <scope>NUCLEOTIDE SEQUENCE</scope>
    <source>
        <strain evidence="3">CON9</strain>
    </source>
</reference>
<dbReference type="Pfam" id="PF01418">
    <property type="entry name" value="HTH_6"/>
    <property type="match status" value="1"/>
</dbReference>
<dbReference type="InterPro" id="IPR000281">
    <property type="entry name" value="HTH_RpiR"/>
</dbReference>
<feature type="region of interest" description="Disordered" evidence="1">
    <location>
        <begin position="270"/>
        <end position="298"/>
    </location>
</feature>
<dbReference type="InterPro" id="IPR047640">
    <property type="entry name" value="RpiR-like"/>
</dbReference>
<gene>
    <name evidence="3" type="ORF">GII31_06925</name>
</gene>
<dbReference type="InterPro" id="IPR001347">
    <property type="entry name" value="SIS_dom"/>
</dbReference>
<dbReference type="Pfam" id="PF01380">
    <property type="entry name" value="SIS"/>
    <property type="match status" value="1"/>
</dbReference>
<dbReference type="InterPro" id="IPR046348">
    <property type="entry name" value="SIS_dom_sf"/>
</dbReference>
<dbReference type="PANTHER" id="PTHR30514:SF1">
    <property type="entry name" value="HTH-TYPE TRANSCRIPTIONAL REGULATOR HEXR-RELATED"/>
    <property type="match status" value="1"/>
</dbReference>
<feature type="domain" description="HTH rpiR-type" evidence="2">
    <location>
        <begin position="1"/>
        <end position="77"/>
    </location>
</feature>
<keyword evidence="4" id="KW-1185">Reference proteome</keyword>
<evidence type="ECO:0000313" key="4">
    <source>
        <dbReference type="Proteomes" id="UP001059836"/>
    </source>
</evidence>
<dbReference type="InterPro" id="IPR009057">
    <property type="entry name" value="Homeodomain-like_sf"/>
</dbReference>
<dbReference type="PROSITE" id="PS51071">
    <property type="entry name" value="HTH_RPIR"/>
    <property type="match status" value="1"/>
</dbReference>
<protein>
    <submittedName>
        <fullName evidence="3">SIS domain-containing protein</fullName>
    </submittedName>
</protein>
<sequence length="298" mass="31167">MSFASLVSEQLAGLTPAEARVAMFMADHPHSVGHLSAARLAEAADASDATVIRTVRKLGFNGLAALRESLATELSLSGRLEASLSAGHQVGTMRLIAERTDAVIALPGRINEEPLLKAVDIAGRARRVCIVGFGPAGFLAGYAAHQFRRAGVPATAMTSTGQGFADELSRLTEGDAVLALAYDRTREVDVLLDQAVTFAIPVIQLTEDALTADPRATLALGVGRGEPTHSPTHAPTIIVLESLVLAVAARHVKRADQATRLLADLRSRLATAPESGTQESADQESGTHESGTRKSGDA</sequence>
<dbReference type="RefSeq" id="WP_260840358.1">
    <property type="nucleotide sequence ID" value="NZ_CP045809.1"/>
</dbReference>
<dbReference type="InterPro" id="IPR036388">
    <property type="entry name" value="WH-like_DNA-bd_sf"/>
</dbReference>
<accession>A0ABX6IH43</accession>
<organism evidence="3 4">
    <name type="scientific">Gordonia pseudamarae</name>
    <dbReference type="NCBI Taxonomy" id="2831662"/>
    <lineage>
        <taxon>Bacteria</taxon>
        <taxon>Bacillati</taxon>
        <taxon>Actinomycetota</taxon>
        <taxon>Actinomycetes</taxon>
        <taxon>Mycobacteriales</taxon>
        <taxon>Gordoniaceae</taxon>
        <taxon>Gordonia</taxon>
    </lineage>
</organism>
<dbReference type="SUPFAM" id="SSF46689">
    <property type="entry name" value="Homeodomain-like"/>
    <property type="match status" value="1"/>
</dbReference>
<name>A0ABX6IH43_9ACTN</name>
<evidence type="ECO:0000313" key="3">
    <source>
        <dbReference type="EMBL" id="QHN34671.1"/>
    </source>
</evidence>
<feature type="compositionally biased region" description="Basic and acidic residues" evidence="1">
    <location>
        <begin position="285"/>
        <end position="298"/>
    </location>
</feature>
<evidence type="ECO:0000259" key="2">
    <source>
        <dbReference type="PROSITE" id="PS51071"/>
    </source>
</evidence>
<proteinExistence type="predicted"/>